<dbReference type="Gene3D" id="3.40.390.10">
    <property type="entry name" value="Collagenase (Catalytic Domain)"/>
    <property type="match status" value="1"/>
</dbReference>
<protein>
    <submittedName>
        <fullName evidence="2">RHS repeat-associated core domain-containing protein</fullName>
    </submittedName>
</protein>
<dbReference type="RefSeq" id="WP_176112969.1">
    <property type="nucleotide sequence ID" value="NZ_FUWH01000005.1"/>
</dbReference>
<dbReference type="PANTHER" id="PTHR32305">
    <property type="match status" value="1"/>
</dbReference>
<dbReference type="SUPFAM" id="SSF55486">
    <property type="entry name" value="Metalloproteases ('zincins'), catalytic domain"/>
    <property type="match status" value="1"/>
</dbReference>
<dbReference type="GO" id="GO:0008237">
    <property type="term" value="F:metallopeptidase activity"/>
    <property type="evidence" value="ECO:0007669"/>
    <property type="project" value="InterPro"/>
</dbReference>
<name>A0A1T4P2Y6_9BACT</name>
<sequence length="1430" mass="157665">MLLLGTLLHAQSNKPNSGSVLPTVTPVTAPGSYDAALRVNYVRTLDATAPVSDVAKFRKAGSDSVKQQTQYADGLGRPLQTVIRQGSPLLKDIVNPVVYDNLGQERYQYLPYVSSGSDGSFKTDPFAAQASFLATQYPGESVYYAETRYEASPLARVEKTLAAGNSWAGSDRGVSVSLGKAGAADSLYRIESFPTGDIYKTQTTDEHGKAVIEYKDAEGHVVLKKVQLWDTPGAGFSGWLTTHYIYDIFGMLKYVLPPKAVELYLSGALSLSAARTSDLSFIYNYDGRQRLTGKRIPGAGWTYLVYDKRDRLVYSQDTKLRDGGNRWLVTLYDDQNRVVSTGITVINKERDSLQAVTDRQFLAAVPTTLTISFGGALSSVSLPFTYNPLPSGVSYTALTMNFYDDYSFTSKSYSTTDNGKLDDGGNAYAESLPSAASLQTLGMPTGSRVRILADPDNLSSGGWLETVSYYDEKGRMVQTQSDNYKGGLDITTMRYDFSGKVLTTYQLHNNPAASEQVRSKTNMLYDRNGRVLEIKRTLNDDANTTRYLARNSYDELGQLKEKKLGQKGAGNTTELELQDYSYNIRGWLKGVNNAYSQGTGNRWFGMELNYDYGYDHNQYNGNIAGMQWRSAGDGERRSYGYGYDNANRLLYGDFNQYTSSNWDQTAGLNFSMKMGDGIHADSAYDANGNILAMTQNGWKGTVSGQIDKLSYDYFSNSNKLKSVFDASNDPNTKLGDFRTSATSANAAATDAQMKTDYAYDDNGNLSQDKNKDISSIVYNHLNLPYEVTVTGKGTIRYIYDALGNKLEKQTVETAPSSITTKTAYLGAYVYRNDTLQFLSHEEGRIRKVNGAFVYDYFVKDYLGNTRMVLTEEQQQDTYPAATFEYGATATEGNYYAINTGLIADNPVGLPVYQNNNGNPPTNPNPASSPTANSLKMYKLNGHSGDKSGLGITVKVMSGDNVMIYGKSFWRTIGSNPTNSYNLAATDLLTLLAGTPVITGANKVTAGSLTGSTSITNGVSDWMSNAPATGTAPKAYINWILFDEQFKPVANSSGFDAVSSSTDDLKSHAHNVNITKNGYLYVYASNESDVDVFFDNLQLIHNHGPLLEETHYYPFGLTMAGISSKAAGKFDNKYRYNGKELQEKEFSDGNGLELYDYGARMMDPQIGRWHSIDPHATSYVNWTPYNYAFNNSIVYVDPDGKDGRITHKQGKGTKENPNEILIEADYYYNKNSLTQEQVEGLQAAADEYNNSSGTSGDSKNGTYTVIKFKINVKGFDTDEQIDDAIEETRFFNKDGYKSRYGNKVTVSEGEIGEEKSTLGEDNGKNVNLYGNVVSFVSKKHNYSAKNLSKYVFMHEIGHNLGAEHSDPSPMSAEAVFIAFMRPGCLGGAGCIEKWDVNSDSKNFDKKLPATIVDRANASTKGRKYLKYPEEQ</sequence>
<accession>A0A1T4P2Y6</accession>
<dbReference type="Pfam" id="PF20041">
    <property type="entry name" value="DUF6443"/>
    <property type="match status" value="1"/>
</dbReference>
<dbReference type="InterPro" id="IPR024079">
    <property type="entry name" value="MetalloPept_cat_dom_sf"/>
</dbReference>
<evidence type="ECO:0000259" key="1">
    <source>
        <dbReference type="Pfam" id="PF20041"/>
    </source>
</evidence>
<gene>
    <name evidence="2" type="ORF">SAMN04488132_105121</name>
</gene>
<dbReference type="EMBL" id="FUWH01000005">
    <property type="protein sequence ID" value="SJZ85874.1"/>
    <property type="molecule type" value="Genomic_DNA"/>
</dbReference>
<dbReference type="STRING" id="413434.SAMN04488132_105121"/>
<dbReference type="Gene3D" id="2.180.10.10">
    <property type="entry name" value="RHS repeat-associated core"/>
    <property type="match status" value="2"/>
</dbReference>
<evidence type="ECO:0000313" key="3">
    <source>
        <dbReference type="Proteomes" id="UP000190888"/>
    </source>
</evidence>
<feature type="domain" description="DUF6443" evidence="1">
    <location>
        <begin position="46"/>
        <end position="174"/>
    </location>
</feature>
<dbReference type="PANTHER" id="PTHR32305:SF15">
    <property type="entry name" value="PROTEIN RHSA-RELATED"/>
    <property type="match status" value="1"/>
</dbReference>
<dbReference type="NCBIfam" id="TIGR03696">
    <property type="entry name" value="Rhs_assc_core"/>
    <property type="match status" value="1"/>
</dbReference>
<dbReference type="InterPro" id="IPR022385">
    <property type="entry name" value="Rhs_assc_core"/>
</dbReference>
<keyword evidence="3" id="KW-1185">Reference proteome</keyword>
<reference evidence="2 3" key="1">
    <citation type="submission" date="2017-02" db="EMBL/GenBank/DDBJ databases">
        <authorList>
            <person name="Peterson S.W."/>
        </authorList>
    </citation>
    <scope>NUCLEOTIDE SEQUENCE [LARGE SCALE GENOMIC DNA]</scope>
    <source>
        <strain evidence="2 3">DSM 22335</strain>
    </source>
</reference>
<evidence type="ECO:0000313" key="2">
    <source>
        <dbReference type="EMBL" id="SJZ85874.1"/>
    </source>
</evidence>
<dbReference type="Proteomes" id="UP000190888">
    <property type="component" value="Unassembled WGS sequence"/>
</dbReference>
<organism evidence="2 3">
    <name type="scientific">Sediminibacterium ginsengisoli</name>
    <dbReference type="NCBI Taxonomy" id="413434"/>
    <lineage>
        <taxon>Bacteria</taxon>
        <taxon>Pseudomonadati</taxon>
        <taxon>Bacteroidota</taxon>
        <taxon>Chitinophagia</taxon>
        <taxon>Chitinophagales</taxon>
        <taxon>Chitinophagaceae</taxon>
        <taxon>Sediminibacterium</taxon>
    </lineage>
</organism>
<dbReference type="InterPro" id="IPR045619">
    <property type="entry name" value="DUF6443"/>
</dbReference>
<dbReference type="InterPro" id="IPR050708">
    <property type="entry name" value="T6SS_VgrG/RHS"/>
</dbReference>
<proteinExistence type="predicted"/>